<sequence>MSIHVNEARQSNEIGTKGAGGGETVPRNIPTLTNSFTVPIRGGLPIEPSQTTPTPSIYPIDIAGTADNNQSLSSGAVAGIVLAIIAFLACASIALLWRIRRRRLHSRAQIFDHDAEMNHAGRTILPFTFLVEDRGLGTGIGNAMGTGKEFDVDTRSTSTSTAEQKV</sequence>
<keyword evidence="2" id="KW-1133">Transmembrane helix</keyword>
<dbReference type="EMBL" id="JACAZH010000007">
    <property type="protein sequence ID" value="KAF7364372.1"/>
    <property type="molecule type" value="Genomic_DNA"/>
</dbReference>
<organism evidence="3 4">
    <name type="scientific">Mycena sanguinolenta</name>
    <dbReference type="NCBI Taxonomy" id="230812"/>
    <lineage>
        <taxon>Eukaryota</taxon>
        <taxon>Fungi</taxon>
        <taxon>Dikarya</taxon>
        <taxon>Basidiomycota</taxon>
        <taxon>Agaricomycotina</taxon>
        <taxon>Agaricomycetes</taxon>
        <taxon>Agaricomycetidae</taxon>
        <taxon>Agaricales</taxon>
        <taxon>Marasmiineae</taxon>
        <taxon>Mycenaceae</taxon>
        <taxon>Mycena</taxon>
    </lineage>
</organism>
<feature type="compositionally biased region" description="Polar residues" evidence="1">
    <location>
        <begin position="155"/>
        <end position="166"/>
    </location>
</feature>
<keyword evidence="2" id="KW-0472">Membrane</keyword>
<evidence type="ECO:0000256" key="1">
    <source>
        <dbReference type="SAM" id="MobiDB-lite"/>
    </source>
</evidence>
<proteinExistence type="predicted"/>
<protein>
    <submittedName>
        <fullName evidence="3">Uncharacterized protein</fullName>
    </submittedName>
</protein>
<evidence type="ECO:0000256" key="2">
    <source>
        <dbReference type="SAM" id="Phobius"/>
    </source>
</evidence>
<feature type="region of interest" description="Disordered" evidence="1">
    <location>
        <begin position="147"/>
        <end position="166"/>
    </location>
</feature>
<accession>A0A8H6YT34</accession>
<keyword evidence="2" id="KW-0812">Transmembrane</keyword>
<dbReference type="Proteomes" id="UP000623467">
    <property type="component" value="Unassembled WGS sequence"/>
</dbReference>
<evidence type="ECO:0000313" key="4">
    <source>
        <dbReference type="Proteomes" id="UP000623467"/>
    </source>
</evidence>
<comment type="caution">
    <text evidence="3">The sequence shown here is derived from an EMBL/GenBank/DDBJ whole genome shotgun (WGS) entry which is preliminary data.</text>
</comment>
<dbReference type="AlphaFoldDB" id="A0A8H6YT34"/>
<evidence type="ECO:0000313" key="3">
    <source>
        <dbReference type="EMBL" id="KAF7364372.1"/>
    </source>
</evidence>
<reference evidence="3" key="1">
    <citation type="submission" date="2020-05" db="EMBL/GenBank/DDBJ databases">
        <title>Mycena genomes resolve the evolution of fungal bioluminescence.</title>
        <authorList>
            <person name="Tsai I.J."/>
        </authorList>
    </citation>
    <scope>NUCLEOTIDE SEQUENCE</scope>
    <source>
        <strain evidence="3">160909Yilan</strain>
    </source>
</reference>
<gene>
    <name evidence="3" type="ORF">MSAN_01097700</name>
</gene>
<feature type="transmembrane region" description="Helical" evidence="2">
    <location>
        <begin position="76"/>
        <end position="97"/>
    </location>
</feature>
<keyword evidence="4" id="KW-1185">Reference proteome</keyword>
<name>A0A8H6YT34_9AGAR</name>
<feature type="region of interest" description="Disordered" evidence="1">
    <location>
        <begin position="1"/>
        <end position="30"/>
    </location>
</feature>